<comment type="pathway">
    <text evidence="2 9">Amino-acid biosynthesis; L-tryptophan biosynthesis; L-tryptophan from chorismate: step 3/5.</text>
</comment>
<reference evidence="11" key="2">
    <citation type="submission" date="2021-04" db="EMBL/GenBank/DDBJ databases">
        <authorList>
            <person name="Gilroy R."/>
        </authorList>
    </citation>
    <scope>NUCLEOTIDE SEQUENCE</scope>
    <source>
        <strain evidence="11">1068</strain>
    </source>
</reference>
<name>A0A9D2FTG3_9FIRM</name>
<evidence type="ECO:0000256" key="7">
    <source>
        <dbReference type="ARBA" id="ARBA00023141"/>
    </source>
</evidence>
<evidence type="ECO:0000313" key="11">
    <source>
        <dbReference type="EMBL" id="HIZ66301.1"/>
    </source>
</evidence>
<keyword evidence="7 9" id="KW-0057">Aromatic amino acid biosynthesis</keyword>
<comment type="catalytic activity">
    <reaction evidence="1 9">
        <text>N-(5-phospho-beta-D-ribosyl)anthranilate = 1-(2-carboxyphenylamino)-1-deoxy-D-ribulose 5-phosphate</text>
        <dbReference type="Rhea" id="RHEA:21540"/>
        <dbReference type="ChEBI" id="CHEBI:18277"/>
        <dbReference type="ChEBI" id="CHEBI:58613"/>
        <dbReference type="EC" id="5.3.1.24"/>
    </reaction>
</comment>
<dbReference type="AlphaFoldDB" id="A0A9D2FTG3"/>
<dbReference type="PANTHER" id="PTHR42894:SF1">
    <property type="entry name" value="N-(5'-PHOSPHORIBOSYL)ANTHRANILATE ISOMERASE"/>
    <property type="match status" value="1"/>
</dbReference>
<dbReference type="Gene3D" id="3.20.20.70">
    <property type="entry name" value="Aldolase class I"/>
    <property type="match status" value="1"/>
</dbReference>
<dbReference type="HAMAP" id="MF_00135">
    <property type="entry name" value="PRAI"/>
    <property type="match status" value="1"/>
</dbReference>
<evidence type="ECO:0000259" key="10">
    <source>
        <dbReference type="Pfam" id="PF00697"/>
    </source>
</evidence>
<evidence type="ECO:0000256" key="9">
    <source>
        <dbReference type="HAMAP-Rule" id="MF_00135"/>
    </source>
</evidence>
<feature type="domain" description="N-(5'phosphoribosyl) anthranilate isomerase (PRAI)" evidence="10">
    <location>
        <begin position="4"/>
        <end position="198"/>
    </location>
</feature>
<proteinExistence type="inferred from homology"/>
<dbReference type="GO" id="GO:0000162">
    <property type="term" value="P:L-tryptophan biosynthetic process"/>
    <property type="evidence" value="ECO:0007669"/>
    <property type="project" value="UniProtKB-UniRule"/>
</dbReference>
<dbReference type="InterPro" id="IPR001240">
    <property type="entry name" value="PRAI_dom"/>
</dbReference>
<evidence type="ECO:0000256" key="5">
    <source>
        <dbReference type="ARBA" id="ARBA00022605"/>
    </source>
</evidence>
<dbReference type="Pfam" id="PF00697">
    <property type="entry name" value="PRAI"/>
    <property type="match status" value="1"/>
</dbReference>
<evidence type="ECO:0000256" key="8">
    <source>
        <dbReference type="ARBA" id="ARBA00023235"/>
    </source>
</evidence>
<dbReference type="Proteomes" id="UP000824056">
    <property type="component" value="Unassembled WGS sequence"/>
</dbReference>
<keyword evidence="6 9" id="KW-0822">Tryptophan biosynthesis</keyword>
<comment type="similarity">
    <text evidence="9">Belongs to the TrpF family.</text>
</comment>
<dbReference type="InterPro" id="IPR011060">
    <property type="entry name" value="RibuloseP-bd_barrel"/>
</dbReference>
<evidence type="ECO:0000256" key="6">
    <source>
        <dbReference type="ARBA" id="ARBA00022822"/>
    </source>
</evidence>
<dbReference type="InterPro" id="IPR044643">
    <property type="entry name" value="TrpF_fam"/>
</dbReference>
<evidence type="ECO:0000256" key="2">
    <source>
        <dbReference type="ARBA" id="ARBA00004664"/>
    </source>
</evidence>
<dbReference type="GO" id="GO:0004640">
    <property type="term" value="F:phosphoribosylanthranilate isomerase activity"/>
    <property type="evidence" value="ECO:0007669"/>
    <property type="project" value="UniProtKB-UniRule"/>
</dbReference>
<keyword evidence="8 9" id="KW-0413">Isomerase</keyword>
<dbReference type="CDD" id="cd00405">
    <property type="entry name" value="PRAI"/>
    <property type="match status" value="1"/>
</dbReference>
<reference evidence="11" key="1">
    <citation type="journal article" date="2021" name="PeerJ">
        <title>Extensive microbial diversity within the chicken gut microbiome revealed by metagenomics and culture.</title>
        <authorList>
            <person name="Gilroy R."/>
            <person name="Ravi A."/>
            <person name="Getino M."/>
            <person name="Pursley I."/>
            <person name="Horton D.L."/>
            <person name="Alikhan N.F."/>
            <person name="Baker D."/>
            <person name="Gharbi K."/>
            <person name="Hall N."/>
            <person name="Watson M."/>
            <person name="Adriaenssens E.M."/>
            <person name="Foster-Nyarko E."/>
            <person name="Jarju S."/>
            <person name="Secka A."/>
            <person name="Antonio M."/>
            <person name="Oren A."/>
            <person name="Chaudhuri R.R."/>
            <person name="La Ragione R."/>
            <person name="Hildebrand F."/>
            <person name="Pallen M.J."/>
        </authorList>
    </citation>
    <scope>NUCLEOTIDE SEQUENCE</scope>
    <source>
        <strain evidence="11">1068</strain>
    </source>
</reference>
<dbReference type="InterPro" id="IPR013785">
    <property type="entry name" value="Aldolase_TIM"/>
</dbReference>
<dbReference type="EC" id="5.3.1.24" evidence="3 9"/>
<dbReference type="SUPFAM" id="SSF51366">
    <property type="entry name" value="Ribulose-phoshate binding barrel"/>
    <property type="match status" value="1"/>
</dbReference>
<protein>
    <recommendedName>
        <fullName evidence="4 9">N-(5'-phosphoribosyl)anthranilate isomerase</fullName>
        <shortName evidence="9">PRAI</shortName>
        <ecNumber evidence="3 9">5.3.1.24</ecNumber>
    </recommendedName>
</protein>
<comment type="caution">
    <text evidence="11">The sequence shown here is derived from an EMBL/GenBank/DDBJ whole genome shotgun (WGS) entry which is preliminary data.</text>
</comment>
<accession>A0A9D2FTG3</accession>
<gene>
    <name evidence="9" type="primary">trpF</name>
    <name evidence="11" type="ORF">H9809_10455</name>
</gene>
<evidence type="ECO:0000256" key="4">
    <source>
        <dbReference type="ARBA" id="ARBA00022272"/>
    </source>
</evidence>
<organism evidence="11 12">
    <name type="scientific">Candidatus Blautia pullicola</name>
    <dbReference type="NCBI Taxonomy" id="2838498"/>
    <lineage>
        <taxon>Bacteria</taxon>
        <taxon>Bacillati</taxon>
        <taxon>Bacillota</taxon>
        <taxon>Clostridia</taxon>
        <taxon>Lachnospirales</taxon>
        <taxon>Lachnospiraceae</taxon>
        <taxon>Blautia</taxon>
    </lineage>
</organism>
<sequence>MIKVKICGIKTKEEAEILNRWQPDFAGFVFAEGKRRISLEKAIELKAILSPQIKTVGVFVNAPLEQAARAAERGAIDFIQLHGQEEGSYMEALRNYTDKPLIKALRVRTREDILQGEKLPCDYLLLDTYVKGSWGGSGQAFDWSLIPPIEKPYFLAGGLTGENVELAMSLAAPFALDVSSGVEGPDGKDEEKIREFIDKVRKNHE</sequence>
<evidence type="ECO:0000313" key="12">
    <source>
        <dbReference type="Proteomes" id="UP000824056"/>
    </source>
</evidence>
<dbReference type="PANTHER" id="PTHR42894">
    <property type="entry name" value="N-(5'-PHOSPHORIBOSYL)ANTHRANILATE ISOMERASE"/>
    <property type="match status" value="1"/>
</dbReference>
<keyword evidence="5 9" id="KW-0028">Amino-acid biosynthesis</keyword>
<evidence type="ECO:0000256" key="1">
    <source>
        <dbReference type="ARBA" id="ARBA00001164"/>
    </source>
</evidence>
<evidence type="ECO:0000256" key="3">
    <source>
        <dbReference type="ARBA" id="ARBA00012572"/>
    </source>
</evidence>
<dbReference type="EMBL" id="DXBG01000246">
    <property type="protein sequence ID" value="HIZ66301.1"/>
    <property type="molecule type" value="Genomic_DNA"/>
</dbReference>